<dbReference type="Pfam" id="PF22785">
    <property type="entry name" value="Tc-R-P"/>
    <property type="match status" value="1"/>
</dbReference>
<feature type="domain" description="Tyrosine specific protein phosphatases" evidence="14">
    <location>
        <begin position="181"/>
        <end position="228"/>
    </location>
</feature>
<dbReference type="EMBL" id="KE560830">
    <property type="protein sequence ID" value="EPZ35464.1"/>
    <property type="molecule type" value="Genomic_DNA"/>
</dbReference>
<dbReference type="InterPro" id="IPR003595">
    <property type="entry name" value="Tyr_Pase_cat"/>
</dbReference>
<dbReference type="InterPro" id="IPR000387">
    <property type="entry name" value="Tyr_Pase_dom"/>
</dbReference>
<evidence type="ECO:0000313" key="16">
    <source>
        <dbReference type="Proteomes" id="UP000030755"/>
    </source>
</evidence>
<dbReference type="InterPro" id="IPR020422">
    <property type="entry name" value="TYR_PHOSPHATASE_DUAL_dom"/>
</dbReference>
<comment type="similarity">
    <text evidence="3">Belongs to the protein-tyrosine phosphatase family. Non-receptor class CDC14 subfamily.</text>
</comment>
<dbReference type="GO" id="GO:0005815">
    <property type="term" value="C:microtubule organizing center"/>
    <property type="evidence" value="ECO:0007669"/>
    <property type="project" value="UniProtKB-ARBA"/>
</dbReference>
<dbReference type="GO" id="GO:0004725">
    <property type="term" value="F:protein tyrosine phosphatase activity"/>
    <property type="evidence" value="ECO:0007669"/>
    <property type="project" value="UniProtKB-EC"/>
</dbReference>
<evidence type="ECO:0000256" key="9">
    <source>
        <dbReference type="ARBA" id="ARBA00022801"/>
    </source>
</evidence>
<dbReference type="Proteomes" id="UP000030755">
    <property type="component" value="Unassembled WGS sequence"/>
</dbReference>
<reference evidence="15 16" key="1">
    <citation type="journal article" date="2013" name="Curr. Biol.">
        <title>Shared signatures of parasitism and phylogenomics unite Cryptomycota and microsporidia.</title>
        <authorList>
            <person name="James T.Y."/>
            <person name="Pelin A."/>
            <person name="Bonen L."/>
            <person name="Ahrendt S."/>
            <person name="Sain D."/>
            <person name="Corradi N."/>
            <person name="Stajich J.E."/>
        </authorList>
    </citation>
    <scope>NUCLEOTIDE SEQUENCE [LARGE SCALE GENOMIC DNA]</scope>
    <source>
        <strain evidence="15 16">CSF55</strain>
    </source>
</reference>
<keyword evidence="12" id="KW-0131">Cell cycle</keyword>
<keyword evidence="16" id="KW-1185">Reference proteome</keyword>
<evidence type="ECO:0000256" key="3">
    <source>
        <dbReference type="ARBA" id="ARBA00007315"/>
    </source>
</evidence>
<evidence type="ECO:0000256" key="6">
    <source>
        <dbReference type="ARBA" id="ARBA00022553"/>
    </source>
</evidence>
<evidence type="ECO:0000259" key="13">
    <source>
        <dbReference type="PROSITE" id="PS50054"/>
    </source>
</evidence>
<evidence type="ECO:0000313" key="15">
    <source>
        <dbReference type="EMBL" id="EPZ35464.1"/>
    </source>
</evidence>
<evidence type="ECO:0000256" key="1">
    <source>
        <dbReference type="ARBA" id="ARBA00004123"/>
    </source>
</evidence>
<keyword evidence="7" id="KW-0132">Cell division</keyword>
<dbReference type="FunFam" id="3.90.190.10:FF:000038">
    <property type="entry name" value="Tyrosine-protein phosphatase CDC14"/>
    <property type="match status" value="1"/>
</dbReference>
<sequence length="231" mass="26110">MLEMGLTPEKASYKLMDIEPALSLYRDAGQGNRRNYALKGSASYFLTILDCLKGIKKAIQCGILKLEELDVKEERVENGDMNWVVPGKFLALAGPEKSIYDRHSAIAMSRGLNTFHFADLIEYFKKTNVKCVVRLNNKLYDETMFLDNGIQHVDLTYPDGSNPPEHIMIRFLDVAEKTNAVHCKAGLGRTGTLIALYLMKHYQFTAKEVIGYLRVMRPGSVVGPQQQFLEQ</sequence>
<dbReference type="GO" id="GO:0000278">
    <property type="term" value="P:mitotic cell cycle"/>
    <property type="evidence" value="ECO:0007669"/>
    <property type="project" value="UniProtKB-ARBA"/>
</dbReference>
<dbReference type="Gene3D" id="3.90.190.10">
    <property type="entry name" value="Protein tyrosine phosphatase superfamily"/>
    <property type="match status" value="1"/>
</dbReference>
<keyword evidence="8" id="KW-0498">Mitosis</keyword>
<dbReference type="OMA" id="PEHIMIR"/>
<gene>
    <name evidence="15" type="ORF">O9G_005226</name>
</gene>
<dbReference type="GO" id="GO:0032954">
    <property type="term" value="P:regulation of cytokinetic process"/>
    <property type="evidence" value="ECO:0007669"/>
    <property type="project" value="UniProtKB-ARBA"/>
</dbReference>
<dbReference type="HOGENOM" id="CLU_017787_0_2_1"/>
<dbReference type="GO" id="GO:0051301">
    <property type="term" value="P:cell division"/>
    <property type="evidence" value="ECO:0007669"/>
    <property type="project" value="UniProtKB-KW"/>
</dbReference>
<evidence type="ECO:0000256" key="2">
    <source>
        <dbReference type="ARBA" id="ARBA00004496"/>
    </source>
</evidence>
<dbReference type="SMART" id="SM00404">
    <property type="entry name" value="PTPc_motif"/>
    <property type="match status" value="1"/>
</dbReference>
<evidence type="ECO:0000259" key="14">
    <source>
        <dbReference type="PROSITE" id="PS50056"/>
    </source>
</evidence>
<evidence type="ECO:0000256" key="4">
    <source>
        <dbReference type="ARBA" id="ARBA00013064"/>
    </source>
</evidence>
<evidence type="ECO:0000256" key="7">
    <source>
        <dbReference type="ARBA" id="ARBA00022618"/>
    </source>
</evidence>
<dbReference type="GO" id="GO:0033554">
    <property type="term" value="P:cellular response to stress"/>
    <property type="evidence" value="ECO:0007669"/>
    <property type="project" value="UniProtKB-ARBA"/>
</dbReference>
<dbReference type="PROSITE" id="PS00383">
    <property type="entry name" value="TYR_PHOSPHATASE_1"/>
    <property type="match status" value="1"/>
</dbReference>
<evidence type="ECO:0000256" key="12">
    <source>
        <dbReference type="ARBA" id="ARBA00023306"/>
    </source>
</evidence>
<dbReference type="GO" id="GO:0007096">
    <property type="term" value="P:regulation of exit from mitosis"/>
    <property type="evidence" value="ECO:0007669"/>
    <property type="project" value="UniProtKB-ARBA"/>
</dbReference>
<dbReference type="InterPro" id="IPR016130">
    <property type="entry name" value="Tyr_Pase_AS"/>
</dbReference>
<evidence type="ECO:0000256" key="8">
    <source>
        <dbReference type="ARBA" id="ARBA00022776"/>
    </source>
</evidence>
<keyword evidence="10" id="KW-0539">Nucleus</keyword>
<dbReference type="InterPro" id="IPR044506">
    <property type="entry name" value="CDC14_C"/>
</dbReference>
<dbReference type="InterPro" id="IPR050561">
    <property type="entry name" value="PTP"/>
</dbReference>
<dbReference type="PANTHER" id="PTHR23339">
    <property type="entry name" value="TYROSINE SPECIFIC PROTEIN PHOSPHATASE AND DUAL SPECIFICITY PROTEIN PHOSPHATASE"/>
    <property type="match status" value="1"/>
</dbReference>
<dbReference type="STRING" id="988480.A0A075AZ92"/>
<name>A0A075AZ92_ROZAC</name>
<feature type="domain" description="Tyrosine-protein phosphatase" evidence="13">
    <location>
        <begin position="80"/>
        <end position="231"/>
    </location>
</feature>
<dbReference type="SUPFAM" id="SSF52799">
    <property type="entry name" value="(Phosphotyrosine protein) phosphatases II"/>
    <property type="match status" value="2"/>
</dbReference>
<dbReference type="GO" id="GO:0005737">
    <property type="term" value="C:cytoplasm"/>
    <property type="evidence" value="ECO:0007669"/>
    <property type="project" value="UniProtKB-SubCell"/>
</dbReference>
<dbReference type="EC" id="3.1.3.48" evidence="4"/>
<keyword evidence="5" id="KW-0963">Cytoplasm</keyword>
<keyword evidence="9" id="KW-0378">Hydrolase</keyword>
<evidence type="ECO:0000256" key="10">
    <source>
        <dbReference type="ARBA" id="ARBA00023242"/>
    </source>
</evidence>
<organism evidence="15 16">
    <name type="scientific">Rozella allomycis (strain CSF55)</name>
    <dbReference type="NCBI Taxonomy" id="988480"/>
    <lineage>
        <taxon>Eukaryota</taxon>
        <taxon>Fungi</taxon>
        <taxon>Fungi incertae sedis</taxon>
        <taxon>Cryptomycota</taxon>
        <taxon>Cryptomycota incertae sedis</taxon>
        <taxon>Rozella</taxon>
    </lineage>
</organism>
<accession>A0A075AZ92</accession>
<dbReference type="GO" id="GO:0051321">
    <property type="term" value="P:meiotic cell cycle"/>
    <property type="evidence" value="ECO:0007669"/>
    <property type="project" value="UniProtKB-KW"/>
</dbReference>
<dbReference type="PROSITE" id="PS50054">
    <property type="entry name" value="TYR_PHOSPHATASE_DUAL"/>
    <property type="match status" value="1"/>
</dbReference>
<dbReference type="PROSITE" id="PS50056">
    <property type="entry name" value="TYR_PHOSPHATASE_2"/>
    <property type="match status" value="1"/>
</dbReference>
<evidence type="ECO:0000256" key="5">
    <source>
        <dbReference type="ARBA" id="ARBA00022490"/>
    </source>
</evidence>
<dbReference type="OrthoDB" id="5632at2759"/>
<evidence type="ECO:0000256" key="11">
    <source>
        <dbReference type="ARBA" id="ARBA00023254"/>
    </source>
</evidence>
<dbReference type="SMART" id="SM00195">
    <property type="entry name" value="DSPc"/>
    <property type="match status" value="1"/>
</dbReference>
<protein>
    <recommendedName>
        <fullName evidence="4">protein-tyrosine-phosphatase</fullName>
        <ecNumber evidence="4">3.1.3.48</ecNumber>
    </recommendedName>
</protein>
<comment type="subcellular location">
    <subcellularLocation>
        <location evidence="2">Cytoplasm</location>
    </subcellularLocation>
    <subcellularLocation>
        <location evidence="1">Nucleus</location>
    </subcellularLocation>
</comment>
<proteinExistence type="inferred from homology"/>
<keyword evidence="11" id="KW-0469">Meiosis</keyword>
<keyword evidence="6" id="KW-0597">Phosphoprotein</keyword>
<dbReference type="GO" id="GO:0031981">
    <property type="term" value="C:nuclear lumen"/>
    <property type="evidence" value="ECO:0007669"/>
    <property type="project" value="UniProtKB-ARBA"/>
</dbReference>
<dbReference type="AlphaFoldDB" id="A0A075AZ92"/>
<dbReference type="CDD" id="cd14499">
    <property type="entry name" value="CDC14_C"/>
    <property type="match status" value="1"/>
</dbReference>
<dbReference type="InterPro" id="IPR029021">
    <property type="entry name" value="Prot-tyrosine_phosphatase-like"/>
</dbReference>